<evidence type="ECO:0008006" key="6">
    <source>
        <dbReference type="Google" id="ProtNLM"/>
    </source>
</evidence>
<evidence type="ECO:0000313" key="4">
    <source>
        <dbReference type="EMBL" id="QSQ22153.1"/>
    </source>
</evidence>
<keyword evidence="5" id="KW-1185">Reference proteome</keyword>
<feature type="region of interest" description="Disordered" evidence="1">
    <location>
        <begin position="129"/>
        <end position="284"/>
    </location>
</feature>
<name>A0ABX7NUJ5_9BACT</name>
<proteinExistence type="predicted"/>
<dbReference type="RefSeq" id="WP_206723730.1">
    <property type="nucleotide sequence ID" value="NZ_CP071090.1"/>
</dbReference>
<protein>
    <recommendedName>
        <fullName evidence="6">MYXO-CTERM domain-containing protein</fullName>
    </recommendedName>
</protein>
<feature type="transmembrane region" description="Helical" evidence="2">
    <location>
        <begin position="285"/>
        <end position="311"/>
    </location>
</feature>
<feature type="compositionally biased region" description="Low complexity" evidence="1">
    <location>
        <begin position="248"/>
        <end position="262"/>
    </location>
</feature>
<keyword evidence="2" id="KW-1133">Transmembrane helix</keyword>
<keyword evidence="2" id="KW-0472">Membrane</keyword>
<feature type="chain" id="PRO_5045108507" description="MYXO-CTERM domain-containing protein" evidence="3">
    <location>
        <begin position="35"/>
        <end position="317"/>
    </location>
</feature>
<feature type="compositionally biased region" description="Gly residues" evidence="1">
    <location>
        <begin position="229"/>
        <end position="247"/>
    </location>
</feature>
<keyword evidence="2" id="KW-0812">Transmembrane</keyword>
<evidence type="ECO:0000256" key="3">
    <source>
        <dbReference type="SAM" id="SignalP"/>
    </source>
</evidence>
<evidence type="ECO:0000256" key="2">
    <source>
        <dbReference type="SAM" id="Phobius"/>
    </source>
</evidence>
<evidence type="ECO:0000313" key="5">
    <source>
        <dbReference type="Proteomes" id="UP000662747"/>
    </source>
</evidence>
<evidence type="ECO:0000256" key="1">
    <source>
        <dbReference type="SAM" id="MobiDB-lite"/>
    </source>
</evidence>
<dbReference type="EMBL" id="CP071090">
    <property type="protein sequence ID" value="QSQ22153.1"/>
    <property type="molecule type" value="Genomic_DNA"/>
</dbReference>
<feature type="signal peptide" evidence="3">
    <location>
        <begin position="1"/>
        <end position="34"/>
    </location>
</feature>
<keyword evidence="3" id="KW-0732">Signal</keyword>
<feature type="compositionally biased region" description="Low complexity" evidence="1">
    <location>
        <begin position="146"/>
        <end position="196"/>
    </location>
</feature>
<sequence>MIGPLSFHCVRARMMCLAGWLVLLVLLSVSSAFAGDTGELDTVILTGPDSFTTSTTADFTFRSTLINRTAEFWCSLDDETYAPCNDGTWHREGITPGLHLFWVYAYDRLMDRVDSTPANWEWVVEEAQPPLDAGSPGDAGSGDTDGGVPPADAGSGADAGSPGSDAGSGNNDGGSPASDAGTSVDGGSTGSDAGSGNNDAGTPPRDAGSGNDGGSTGTDAGSSGEHDGGSSGDVDGGTGPTDDGGTGNTHDGGTPGTDAGAPGEDGGTPAPVPPGDTKPPNALDYLGSGMGCTGAPAPGAMTGLLLLMLALRRRKRR</sequence>
<reference evidence="4 5" key="1">
    <citation type="submission" date="2021-02" db="EMBL/GenBank/DDBJ databases">
        <title>De Novo genome assembly of isolated myxobacteria.</title>
        <authorList>
            <person name="Stevens D.C."/>
        </authorList>
    </citation>
    <scope>NUCLEOTIDE SEQUENCE [LARGE SCALE GENOMIC DNA]</scope>
    <source>
        <strain evidence="5">SCPEA02</strain>
    </source>
</reference>
<organism evidence="4 5">
    <name type="scientific">Pyxidicoccus parkwayensis</name>
    <dbReference type="NCBI Taxonomy" id="2813578"/>
    <lineage>
        <taxon>Bacteria</taxon>
        <taxon>Pseudomonadati</taxon>
        <taxon>Myxococcota</taxon>
        <taxon>Myxococcia</taxon>
        <taxon>Myxococcales</taxon>
        <taxon>Cystobacterineae</taxon>
        <taxon>Myxococcaceae</taxon>
        <taxon>Pyxidicoccus</taxon>
    </lineage>
</organism>
<dbReference type="Proteomes" id="UP000662747">
    <property type="component" value="Chromosome"/>
</dbReference>
<gene>
    <name evidence="4" type="ORF">JY651_44660</name>
</gene>
<accession>A0ABX7NUJ5</accession>